<protein>
    <submittedName>
        <fullName evidence="1">Uncharacterized protein</fullName>
    </submittedName>
</protein>
<organism evidence="1 2">
    <name type="scientific">Toxocara canis</name>
    <name type="common">Canine roundworm</name>
    <dbReference type="NCBI Taxonomy" id="6265"/>
    <lineage>
        <taxon>Eukaryota</taxon>
        <taxon>Metazoa</taxon>
        <taxon>Ecdysozoa</taxon>
        <taxon>Nematoda</taxon>
        <taxon>Chromadorea</taxon>
        <taxon>Rhabditida</taxon>
        <taxon>Spirurina</taxon>
        <taxon>Ascaridomorpha</taxon>
        <taxon>Ascaridoidea</taxon>
        <taxon>Toxocaridae</taxon>
        <taxon>Toxocara</taxon>
    </lineage>
</organism>
<name>A0A0B2VQ69_TOXCA</name>
<reference evidence="1 2" key="1">
    <citation type="submission" date="2014-11" db="EMBL/GenBank/DDBJ databases">
        <title>Genetic blueprint of the zoonotic pathogen Toxocara canis.</title>
        <authorList>
            <person name="Zhu X.-Q."/>
            <person name="Korhonen P.K."/>
            <person name="Cai H."/>
            <person name="Young N.D."/>
            <person name="Nejsum P."/>
            <person name="von Samson-Himmelstjerna G."/>
            <person name="Boag P.R."/>
            <person name="Tan P."/>
            <person name="Li Q."/>
            <person name="Min J."/>
            <person name="Yang Y."/>
            <person name="Wang X."/>
            <person name="Fang X."/>
            <person name="Hall R.S."/>
            <person name="Hofmann A."/>
            <person name="Sternberg P.W."/>
            <person name="Jex A.R."/>
            <person name="Gasser R.B."/>
        </authorList>
    </citation>
    <scope>NUCLEOTIDE SEQUENCE [LARGE SCALE GENOMIC DNA]</scope>
    <source>
        <strain evidence="1">PN_DK_2014</strain>
    </source>
</reference>
<accession>A0A0B2VQ69</accession>
<dbReference type="Proteomes" id="UP000031036">
    <property type="component" value="Unassembled WGS sequence"/>
</dbReference>
<proteinExistence type="predicted"/>
<evidence type="ECO:0000313" key="1">
    <source>
        <dbReference type="EMBL" id="KHN85671.1"/>
    </source>
</evidence>
<keyword evidence="2" id="KW-1185">Reference proteome</keyword>
<dbReference type="AlphaFoldDB" id="A0A0B2VQ69"/>
<dbReference type="EMBL" id="JPKZ01000751">
    <property type="protein sequence ID" value="KHN85671.1"/>
    <property type="molecule type" value="Genomic_DNA"/>
</dbReference>
<sequence length="110" mass="12177">MRDLIHDCLPQCILSPLALRRCWHRGQGKEEGLGSFPNSTSSMPYKHIAHGFRSVALQLPPAKVSTLKGTTDFKSICGGRIIQNIDIRALVKQEKVHIIHEPSKAALTLP</sequence>
<feature type="non-terminal residue" evidence="1">
    <location>
        <position position="110"/>
    </location>
</feature>
<evidence type="ECO:0000313" key="2">
    <source>
        <dbReference type="Proteomes" id="UP000031036"/>
    </source>
</evidence>
<comment type="caution">
    <text evidence="1">The sequence shown here is derived from an EMBL/GenBank/DDBJ whole genome shotgun (WGS) entry which is preliminary data.</text>
</comment>
<gene>
    <name evidence="1" type="ORF">Tcan_00758</name>
</gene>